<keyword evidence="6" id="KW-0234">DNA repair</keyword>
<evidence type="ECO:0000256" key="6">
    <source>
        <dbReference type="ARBA" id="ARBA00023204"/>
    </source>
</evidence>
<evidence type="ECO:0000256" key="2">
    <source>
        <dbReference type="ARBA" id="ARBA00022759"/>
    </source>
</evidence>
<evidence type="ECO:0000313" key="10">
    <source>
        <dbReference type="Proteomes" id="UP000199589"/>
    </source>
</evidence>
<reference evidence="10" key="1">
    <citation type="submission" date="2016-10" db="EMBL/GenBank/DDBJ databases">
        <authorList>
            <person name="Varghese N."/>
            <person name="Submissions S."/>
        </authorList>
    </citation>
    <scope>NUCLEOTIDE SEQUENCE [LARGE SCALE GENOMIC DNA]</scope>
    <source>
        <strain evidence="10">DSM 16108</strain>
    </source>
</reference>
<keyword evidence="5" id="KW-0378">Hydrolase</keyword>
<keyword evidence="7" id="KW-0175">Coiled coil</keyword>
<sequence>MSIGYPCITIGVENTQQKTCRKRNATEEHLRTLIDHNLTALKNIIEFNAEHNIKLFRISSDIIPFASDKEVNTLNWSKEFSNQFEELGRLIKKHGIRVSMHPGQYTVINSPDEGVVSRAIADLNYHTLFLDSLGVDEASKLILHVGGVYGDKKAAVNRFVQTYHGLNERVKNRLVIENDDRSYSIEEVLSISERTGAPVVYDNLHSAIYTSDPDKSDTYWINKVKSTWEEKDGRQKTHYSQQQFNNRTGSHSKTIRIDEFMEYYNEVKNLNIDIMLEVKDKNLSAVKCILSTNENGTIKELEEEWSRYKYVVLERSQKIYQSIRLLLKDKNAYPVIQFYRLIEAAIDQIPSNNSALNAASHVWGYVKKEAKEKEKTKFKRLSEAVAKEESELKRLKNFLKQMMEKYDQHYVLESLYFEF</sequence>
<dbReference type="Pfam" id="PF03851">
    <property type="entry name" value="UvdE"/>
    <property type="match status" value="1"/>
</dbReference>
<dbReference type="Gene3D" id="3.20.20.150">
    <property type="entry name" value="Divalent-metal-dependent TIM barrel enzymes"/>
    <property type="match status" value="1"/>
</dbReference>
<evidence type="ECO:0000256" key="4">
    <source>
        <dbReference type="ARBA" id="ARBA00022769"/>
    </source>
</evidence>
<evidence type="ECO:0000259" key="8">
    <source>
        <dbReference type="Pfam" id="PF08349"/>
    </source>
</evidence>
<dbReference type="SUPFAM" id="SSF51658">
    <property type="entry name" value="Xylose isomerase-like"/>
    <property type="match status" value="1"/>
</dbReference>
<protein>
    <submittedName>
        <fullName evidence="9">UV-damage endonuclease</fullName>
    </submittedName>
</protein>
<dbReference type="EMBL" id="FOSJ01000051">
    <property type="protein sequence ID" value="SFK57055.1"/>
    <property type="molecule type" value="Genomic_DNA"/>
</dbReference>
<keyword evidence="3" id="KW-0227">DNA damage</keyword>
<keyword evidence="4" id="KW-0228">DNA excision</keyword>
<organism evidence="9 10">
    <name type="scientific">Marinilactibacillus piezotolerans</name>
    <dbReference type="NCBI Taxonomy" id="258723"/>
    <lineage>
        <taxon>Bacteria</taxon>
        <taxon>Bacillati</taxon>
        <taxon>Bacillota</taxon>
        <taxon>Bacilli</taxon>
        <taxon>Lactobacillales</taxon>
        <taxon>Carnobacteriaceae</taxon>
        <taxon>Marinilactibacillus</taxon>
    </lineage>
</organism>
<dbReference type="GO" id="GO:0006289">
    <property type="term" value="P:nucleotide-excision repair"/>
    <property type="evidence" value="ECO:0007669"/>
    <property type="project" value="InterPro"/>
</dbReference>
<feature type="coiled-coil region" evidence="7">
    <location>
        <begin position="371"/>
        <end position="405"/>
    </location>
</feature>
<evidence type="ECO:0000256" key="5">
    <source>
        <dbReference type="ARBA" id="ARBA00022801"/>
    </source>
</evidence>
<dbReference type="GO" id="GO:0016787">
    <property type="term" value="F:hydrolase activity"/>
    <property type="evidence" value="ECO:0007669"/>
    <property type="project" value="UniProtKB-KW"/>
</dbReference>
<dbReference type="InterPro" id="IPR004601">
    <property type="entry name" value="UvdE"/>
</dbReference>
<accession>A0A1I4AKN9</accession>
<name>A0A1I4AKN9_9LACT</name>
<keyword evidence="1" id="KW-0540">Nuclease</keyword>
<dbReference type="InterPro" id="IPR036237">
    <property type="entry name" value="Xyl_isomerase-like_sf"/>
</dbReference>
<gene>
    <name evidence="9" type="ORF">SAMN04488569_10513</name>
</gene>
<keyword evidence="2 9" id="KW-0255">Endonuclease</keyword>
<keyword evidence="10" id="KW-1185">Reference proteome</keyword>
<evidence type="ECO:0000256" key="3">
    <source>
        <dbReference type="ARBA" id="ARBA00022763"/>
    </source>
</evidence>
<dbReference type="Pfam" id="PF08349">
    <property type="entry name" value="DUF1722"/>
    <property type="match status" value="1"/>
</dbReference>
<dbReference type="PANTHER" id="PTHR31290">
    <property type="entry name" value="UV-DAMAGE ENDONUCLEASE"/>
    <property type="match status" value="1"/>
</dbReference>
<dbReference type="AlphaFoldDB" id="A0A1I4AKN9"/>
<evidence type="ECO:0000256" key="1">
    <source>
        <dbReference type="ARBA" id="ARBA00022722"/>
    </source>
</evidence>
<dbReference type="GO" id="GO:0004519">
    <property type="term" value="F:endonuclease activity"/>
    <property type="evidence" value="ECO:0007669"/>
    <property type="project" value="UniProtKB-KW"/>
</dbReference>
<dbReference type="InterPro" id="IPR013560">
    <property type="entry name" value="DUF1722"/>
</dbReference>
<proteinExistence type="predicted"/>
<dbReference type="RefSeq" id="WP_091898378.1">
    <property type="nucleotide sequence ID" value="NZ_FOSJ01000051.1"/>
</dbReference>
<dbReference type="NCBIfam" id="TIGR00629">
    <property type="entry name" value="uvde"/>
    <property type="match status" value="1"/>
</dbReference>
<dbReference type="OrthoDB" id="9782576at2"/>
<feature type="domain" description="DUF1722" evidence="8">
    <location>
        <begin position="309"/>
        <end position="418"/>
    </location>
</feature>
<dbReference type="Proteomes" id="UP000199589">
    <property type="component" value="Unassembled WGS sequence"/>
</dbReference>
<dbReference type="STRING" id="258723.GCA_900169305_01863"/>
<dbReference type="GO" id="GO:0009411">
    <property type="term" value="P:response to UV"/>
    <property type="evidence" value="ECO:0007669"/>
    <property type="project" value="InterPro"/>
</dbReference>
<evidence type="ECO:0000256" key="7">
    <source>
        <dbReference type="SAM" id="Coils"/>
    </source>
</evidence>
<evidence type="ECO:0000313" key="9">
    <source>
        <dbReference type="EMBL" id="SFK57055.1"/>
    </source>
</evidence>
<dbReference type="PANTHER" id="PTHR31290:SF5">
    <property type="entry name" value="UV-DAMAGE ENDONUCLEASE"/>
    <property type="match status" value="1"/>
</dbReference>